<sequence>MRPKQVVASLDSATRMLQALSSYLAARDAPAIDQAAR</sequence>
<organism evidence="1 2">
    <name type="scientific">Halosaccharopolyspora lacisalsi</name>
    <dbReference type="NCBI Taxonomy" id="1000566"/>
    <lineage>
        <taxon>Bacteria</taxon>
        <taxon>Bacillati</taxon>
        <taxon>Actinomycetota</taxon>
        <taxon>Actinomycetes</taxon>
        <taxon>Pseudonocardiales</taxon>
        <taxon>Pseudonocardiaceae</taxon>
        <taxon>Halosaccharopolyspora</taxon>
    </lineage>
</organism>
<protein>
    <submittedName>
        <fullName evidence="1">Uncharacterized protein</fullName>
    </submittedName>
</protein>
<accession>A0A839DXP7</accession>
<comment type="caution">
    <text evidence="1">The sequence shown here is derived from an EMBL/GenBank/DDBJ whole genome shotgun (WGS) entry which is preliminary data.</text>
</comment>
<proteinExistence type="predicted"/>
<reference evidence="1 2" key="1">
    <citation type="submission" date="2020-07" db="EMBL/GenBank/DDBJ databases">
        <title>Sequencing the genomes of 1000 actinobacteria strains.</title>
        <authorList>
            <person name="Klenk H.-P."/>
        </authorList>
    </citation>
    <scope>NUCLEOTIDE SEQUENCE [LARGE SCALE GENOMIC DNA]</scope>
    <source>
        <strain evidence="1 2">DSM 45975</strain>
    </source>
</reference>
<keyword evidence="2" id="KW-1185">Reference proteome</keyword>
<evidence type="ECO:0000313" key="2">
    <source>
        <dbReference type="Proteomes" id="UP000569329"/>
    </source>
</evidence>
<gene>
    <name evidence="1" type="ORF">FHX42_001464</name>
</gene>
<dbReference type="EMBL" id="JACGWZ010000001">
    <property type="protein sequence ID" value="MBA8824135.1"/>
    <property type="molecule type" value="Genomic_DNA"/>
</dbReference>
<dbReference type="Proteomes" id="UP000569329">
    <property type="component" value="Unassembled WGS sequence"/>
</dbReference>
<dbReference type="AlphaFoldDB" id="A0A839DXP7"/>
<evidence type="ECO:0000313" key="1">
    <source>
        <dbReference type="EMBL" id="MBA8824135.1"/>
    </source>
</evidence>
<name>A0A839DXP7_9PSEU</name>